<evidence type="ECO:0000256" key="19">
    <source>
        <dbReference type="ARBA" id="ARBA00077142"/>
    </source>
</evidence>
<dbReference type="GO" id="GO:0005737">
    <property type="term" value="C:cytoplasm"/>
    <property type="evidence" value="ECO:0007669"/>
    <property type="project" value="TreeGrafter"/>
</dbReference>
<comment type="catalytic activity">
    <reaction evidence="15">
        <text>L-threonyl-[protein] + ATP = O-phospho-L-threonyl-[protein] + ADP + H(+)</text>
        <dbReference type="Rhea" id="RHEA:46608"/>
        <dbReference type="Rhea" id="RHEA-COMP:11060"/>
        <dbReference type="Rhea" id="RHEA-COMP:11605"/>
        <dbReference type="ChEBI" id="CHEBI:15378"/>
        <dbReference type="ChEBI" id="CHEBI:30013"/>
        <dbReference type="ChEBI" id="CHEBI:30616"/>
        <dbReference type="ChEBI" id="CHEBI:61977"/>
        <dbReference type="ChEBI" id="CHEBI:456216"/>
        <dbReference type="EC" id="2.7.11.1"/>
    </reaction>
</comment>
<comment type="catalytic activity">
    <reaction evidence="16">
        <text>L-seryl-[protein] + ATP = O-phospho-L-seryl-[protein] + ADP + H(+)</text>
        <dbReference type="Rhea" id="RHEA:17989"/>
        <dbReference type="Rhea" id="RHEA-COMP:9863"/>
        <dbReference type="Rhea" id="RHEA-COMP:11604"/>
        <dbReference type="ChEBI" id="CHEBI:15378"/>
        <dbReference type="ChEBI" id="CHEBI:29999"/>
        <dbReference type="ChEBI" id="CHEBI:30616"/>
        <dbReference type="ChEBI" id="CHEBI:83421"/>
        <dbReference type="ChEBI" id="CHEBI:456216"/>
        <dbReference type="EC" id="2.7.11.1"/>
    </reaction>
</comment>
<dbReference type="Pfam" id="PF00069">
    <property type="entry name" value="Pkinase"/>
    <property type="match status" value="1"/>
</dbReference>
<dbReference type="GO" id="GO:0046872">
    <property type="term" value="F:metal ion binding"/>
    <property type="evidence" value="ECO:0007669"/>
    <property type="project" value="UniProtKB-KW"/>
</dbReference>
<evidence type="ECO:0000256" key="14">
    <source>
        <dbReference type="ARBA" id="ARBA00023242"/>
    </source>
</evidence>
<evidence type="ECO:0000256" key="4">
    <source>
        <dbReference type="ARBA" id="ARBA00012513"/>
    </source>
</evidence>
<keyword evidence="14" id="KW-0539">Nucleus</keyword>
<comment type="cofactor">
    <cofactor evidence="1">
        <name>Mg(2+)</name>
        <dbReference type="ChEBI" id="CHEBI:18420"/>
    </cofactor>
</comment>
<evidence type="ECO:0000256" key="1">
    <source>
        <dbReference type="ARBA" id="ARBA00001946"/>
    </source>
</evidence>
<evidence type="ECO:0000256" key="16">
    <source>
        <dbReference type="ARBA" id="ARBA00048679"/>
    </source>
</evidence>
<feature type="non-terminal residue" evidence="23">
    <location>
        <position position="1"/>
    </location>
</feature>
<dbReference type="GO" id="GO:0005634">
    <property type="term" value="C:nucleus"/>
    <property type="evidence" value="ECO:0007669"/>
    <property type="project" value="UniProtKB-SubCell"/>
</dbReference>
<dbReference type="PANTHER" id="PTHR24346">
    <property type="entry name" value="MAP/MICROTUBULE AFFINITY-REGULATING KINASE"/>
    <property type="match status" value="1"/>
</dbReference>
<proteinExistence type="inferred from homology"/>
<evidence type="ECO:0000256" key="11">
    <source>
        <dbReference type="ARBA" id="ARBA00022777"/>
    </source>
</evidence>
<feature type="compositionally biased region" description="Polar residues" evidence="21">
    <location>
        <begin position="511"/>
        <end position="524"/>
    </location>
</feature>
<keyword evidence="12 20" id="KW-0067">ATP-binding</keyword>
<evidence type="ECO:0000313" key="23">
    <source>
        <dbReference type="EMBL" id="CAD7242117.1"/>
    </source>
</evidence>
<evidence type="ECO:0000256" key="21">
    <source>
        <dbReference type="SAM" id="MobiDB-lite"/>
    </source>
</evidence>
<dbReference type="AlphaFoldDB" id="A0A7R8ZZH5"/>
<dbReference type="GO" id="GO:0005524">
    <property type="term" value="F:ATP binding"/>
    <property type="evidence" value="ECO:0007669"/>
    <property type="project" value="UniProtKB-UniRule"/>
</dbReference>
<feature type="region of interest" description="Disordered" evidence="21">
    <location>
        <begin position="450"/>
        <end position="493"/>
    </location>
</feature>
<evidence type="ECO:0000256" key="6">
    <source>
        <dbReference type="ARBA" id="ARBA00022527"/>
    </source>
</evidence>
<feature type="compositionally biased region" description="Basic and acidic residues" evidence="21">
    <location>
        <begin position="573"/>
        <end position="583"/>
    </location>
</feature>
<evidence type="ECO:0000256" key="7">
    <source>
        <dbReference type="ARBA" id="ARBA00022553"/>
    </source>
</evidence>
<protein>
    <recommendedName>
        <fullName evidence="18">SNF-related serine/threonine-protein kinase</fullName>
        <ecNumber evidence="4">2.7.11.1</ecNumber>
    </recommendedName>
    <alternativeName>
        <fullName evidence="19">SNF1-related kinase</fullName>
    </alternativeName>
</protein>
<keyword evidence="5" id="KW-0488">Methylation</keyword>
<dbReference type="GO" id="GO:0035556">
    <property type="term" value="P:intracellular signal transduction"/>
    <property type="evidence" value="ECO:0007669"/>
    <property type="project" value="TreeGrafter"/>
</dbReference>
<gene>
    <name evidence="23" type="ORF">DSTB1V02_LOCUS2089</name>
</gene>
<evidence type="ECO:0000256" key="3">
    <source>
        <dbReference type="ARBA" id="ARBA00006692"/>
    </source>
</evidence>
<dbReference type="CDD" id="cd14074">
    <property type="entry name" value="STKc_SNRK"/>
    <property type="match status" value="1"/>
</dbReference>
<keyword evidence="8" id="KW-0808">Transferase</keyword>
<dbReference type="InterPro" id="IPR008271">
    <property type="entry name" value="Ser/Thr_kinase_AS"/>
</dbReference>
<feature type="compositionally biased region" description="Basic and acidic residues" evidence="21">
    <location>
        <begin position="615"/>
        <end position="625"/>
    </location>
</feature>
<evidence type="ECO:0000256" key="8">
    <source>
        <dbReference type="ARBA" id="ARBA00022679"/>
    </source>
</evidence>
<dbReference type="EC" id="2.7.11.1" evidence="4"/>
<dbReference type="OrthoDB" id="942095at2759"/>
<keyword evidence="13" id="KW-0460">Magnesium</keyword>
<comment type="function">
    <text evidence="17">May play a role in hematopoietic cell proliferation or differentiation. Potential mediator of neuronal apoptosis.</text>
</comment>
<evidence type="ECO:0000256" key="5">
    <source>
        <dbReference type="ARBA" id="ARBA00022481"/>
    </source>
</evidence>
<dbReference type="CDD" id="cd14339">
    <property type="entry name" value="UBA_SNRK"/>
    <property type="match status" value="1"/>
</dbReference>
<feature type="compositionally biased region" description="Gly residues" evidence="21">
    <location>
        <begin position="586"/>
        <end position="607"/>
    </location>
</feature>
<dbReference type="PANTHER" id="PTHR24346:SF45">
    <property type="entry name" value="PROTEIN KINASE DOMAIN-CONTAINING PROTEIN"/>
    <property type="match status" value="1"/>
</dbReference>
<evidence type="ECO:0000256" key="2">
    <source>
        <dbReference type="ARBA" id="ARBA00004123"/>
    </source>
</evidence>
<dbReference type="FunFam" id="3.30.200.20:FF:000003">
    <property type="entry name" value="Non-specific serine/threonine protein kinase"/>
    <property type="match status" value="1"/>
</dbReference>
<evidence type="ECO:0000256" key="20">
    <source>
        <dbReference type="PROSITE-ProRule" id="PRU10141"/>
    </source>
</evidence>
<keyword evidence="6" id="KW-0723">Serine/threonine-protein kinase</keyword>
<name>A0A7R8ZZH5_9CRUS</name>
<dbReference type="FunFam" id="1.10.510.10:FF:000166">
    <property type="entry name" value="SNF-related serine/threonine-protein kinase"/>
    <property type="match status" value="1"/>
</dbReference>
<dbReference type="Proteomes" id="UP000677054">
    <property type="component" value="Unassembled WGS sequence"/>
</dbReference>
<dbReference type="Gene3D" id="1.10.510.10">
    <property type="entry name" value="Transferase(Phosphotransferase) domain 1"/>
    <property type="match status" value="2"/>
</dbReference>
<feature type="binding site" evidence="20">
    <location>
        <position position="31"/>
    </location>
    <ligand>
        <name>ATP</name>
        <dbReference type="ChEBI" id="CHEBI:30616"/>
    </ligand>
</feature>
<dbReference type="InterPro" id="IPR000719">
    <property type="entry name" value="Prot_kinase_dom"/>
</dbReference>
<keyword evidence="11" id="KW-0418">Kinase</keyword>
<reference evidence="23" key="1">
    <citation type="submission" date="2020-11" db="EMBL/GenBank/DDBJ databases">
        <authorList>
            <person name="Tran Van P."/>
        </authorList>
    </citation>
    <scope>NUCLEOTIDE SEQUENCE</scope>
</reference>
<evidence type="ECO:0000256" key="12">
    <source>
        <dbReference type="ARBA" id="ARBA00022840"/>
    </source>
</evidence>
<evidence type="ECO:0000256" key="18">
    <source>
        <dbReference type="ARBA" id="ARBA00074971"/>
    </source>
</evidence>
<feature type="non-terminal residue" evidence="23">
    <location>
        <position position="715"/>
    </location>
</feature>
<evidence type="ECO:0000256" key="9">
    <source>
        <dbReference type="ARBA" id="ARBA00022723"/>
    </source>
</evidence>
<keyword evidence="7" id="KW-0597">Phosphoprotein</keyword>
<evidence type="ECO:0000256" key="10">
    <source>
        <dbReference type="ARBA" id="ARBA00022741"/>
    </source>
</evidence>
<dbReference type="EMBL" id="CAJPEV010000219">
    <property type="protein sequence ID" value="CAG0882537.1"/>
    <property type="molecule type" value="Genomic_DNA"/>
</dbReference>
<comment type="similarity">
    <text evidence="3">Belongs to the protein kinase superfamily. CAMK Ser/Thr protein kinase family.</text>
</comment>
<keyword evidence="9" id="KW-0479">Metal-binding</keyword>
<evidence type="ECO:0000313" key="24">
    <source>
        <dbReference type="Proteomes" id="UP000677054"/>
    </source>
</evidence>
<dbReference type="SMART" id="SM00220">
    <property type="entry name" value="S_TKc"/>
    <property type="match status" value="1"/>
</dbReference>
<feature type="compositionally biased region" description="Basic and acidic residues" evidence="21">
    <location>
        <begin position="676"/>
        <end position="698"/>
    </location>
</feature>
<dbReference type="EMBL" id="LR899736">
    <property type="protein sequence ID" value="CAD7242117.1"/>
    <property type="molecule type" value="Genomic_DNA"/>
</dbReference>
<dbReference type="InterPro" id="IPR017441">
    <property type="entry name" value="Protein_kinase_ATP_BS"/>
</dbReference>
<dbReference type="PROSITE" id="PS00108">
    <property type="entry name" value="PROTEIN_KINASE_ST"/>
    <property type="match status" value="1"/>
</dbReference>
<evidence type="ECO:0000256" key="15">
    <source>
        <dbReference type="ARBA" id="ARBA00047899"/>
    </source>
</evidence>
<keyword evidence="24" id="KW-1185">Reference proteome</keyword>
<keyword evidence="10 20" id="KW-0547">Nucleotide-binding</keyword>
<feature type="domain" description="Protein kinase" evidence="22">
    <location>
        <begin position="2"/>
        <end position="290"/>
    </location>
</feature>
<sequence length="715" mass="79472">LYDLEETLGRGHYAVVKLARHVFTGEKVAVKVIDKTKLDDVSRAHLYQEVQCMKLVQHPNVVRLYEVIDTHTKLYLILELGDGGDMYDYIMKHEKGISEELARKYFRQIVHAISYCHKLHVVHRDLKPENVVFFEHLGMVKLTDFGFSNKFLPGQKLETSCGSLAYSAPEILLGDLYDAPAVDVWSLGVILYMLVCGKAPFQEANDSETLTMIMDCKYTVPLHVSPECRRLYPPFQIYFENLSSLMGNLDVTYYSSLVEDNEGHQLINRMLQREPERRASLEDIAADPWLNEGDTTQPADYLPLVSREHLSDESHSFILKKLIAGSIASQDEIILALERNEYNHITATYFLLAERVLRSQRQEQAMLISQGAHAKETQARGEVVQAQSMESLLSSSSGGNVSADIPHAPPLDLSEATQHLCHDTDWGRESRKLGWQRSVVEGDRVIVVDQLKSPSPSPPSEDSSSSSPVTPPVGKFRGTFATPPNRRLHSVKSSPQLVLKEIFEEGESDLESNNGEKSCQSPFNLSLGATGGESQARKYQCAPSCSSSDASDEDSDSRRRKLSKLKDVTSVYDSHDDSSDSQDHSGGPGASGSQGGRQGQSGNGGVKGRSAGRRSRSDSHGKSRGGDVGGRKKPAGPSGGCSRLRHYRVMRQSQSLNRICELEVGEDDDNAAIDGNKMKNDEKENSLPSTRKEEDGKKRPNSRHRLKVFLERRRG</sequence>
<dbReference type="SUPFAM" id="SSF56112">
    <property type="entry name" value="Protein kinase-like (PK-like)"/>
    <property type="match status" value="1"/>
</dbReference>
<dbReference type="PROSITE" id="PS00107">
    <property type="entry name" value="PROTEIN_KINASE_ATP"/>
    <property type="match status" value="1"/>
</dbReference>
<feature type="region of interest" description="Disordered" evidence="21">
    <location>
        <begin position="508"/>
        <end position="646"/>
    </location>
</feature>
<evidence type="ECO:0000256" key="13">
    <source>
        <dbReference type="ARBA" id="ARBA00022842"/>
    </source>
</evidence>
<organism evidence="23">
    <name type="scientific">Darwinula stevensoni</name>
    <dbReference type="NCBI Taxonomy" id="69355"/>
    <lineage>
        <taxon>Eukaryota</taxon>
        <taxon>Metazoa</taxon>
        <taxon>Ecdysozoa</taxon>
        <taxon>Arthropoda</taxon>
        <taxon>Crustacea</taxon>
        <taxon>Oligostraca</taxon>
        <taxon>Ostracoda</taxon>
        <taxon>Podocopa</taxon>
        <taxon>Podocopida</taxon>
        <taxon>Darwinulocopina</taxon>
        <taxon>Darwinuloidea</taxon>
        <taxon>Darwinulidae</taxon>
        <taxon>Darwinula</taxon>
    </lineage>
</organism>
<evidence type="ECO:0000259" key="22">
    <source>
        <dbReference type="PROSITE" id="PS50011"/>
    </source>
</evidence>
<accession>A0A7R8ZZH5</accession>
<feature type="region of interest" description="Disordered" evidence="21">
    <location>
        <begin position="664"/>
        <end position="715"/>
    </location>
</feature>
<dbReference type="GO" id="GO:0004674">
    <property type="term" value="F:protein serine/threonine kinase activity"/>
    <property type="evidence" value="ECO:0007669"/>
    <property type="project" value="UniProtKB-KW"/>
</dbReference>
<dbReference type="InterPro" id="IPR011009">
    <property type="entry name" value="Kinase-like_dom_sf"/>
</dbReference>
<evidence type="ECO:0000256" key="17">
    <source>
        <dbReference type="ARBA" id="ARBA00054738"/>
    </source>
</evidence>
<dbReference type="PROSITE" id="PS50011">
    <property type="entry name" value="PROTEIN_KINASE_DOM"/>
    <property type="match status" value="1"/>
</dbReference>
<comment type="subcellular location">
    <subcellularLocation>
        <location evidence="2">Nucleus</location>
    </subcellularLocation>
</comment>